<keyword evidence="4" id="KW-1185">Reference proteome</keyword>
<dbReference type="Pfam" id="PF00144">
    <property type="entry name" value="Beta-lactamase"/>
    <property type="match status" value="1"/>
</dbReference>
<feature type="domain" description="Beta-lactamase-related" evidence="2">
    <location>
        <begin position="51"/>
        <end position="350"/>
    </location>
</feature>
<protein>
    <submittedName>
        <fullName evidence="3">Serine hydrolase</fullName>
    </submittedName>
</protein>
<keyword evidence="3" id="KW-0378">Hydrolase</keyword>
<sequence length="462" mass="52207">MKQICLVFIFLLIRVLSIAQTIQDSFARGREPDRDLEKSMDSLLSSQFTPKEPGISVLVAQNGQIVYKKAFGCANLELNVPLDTGMVFNLASITKQFTAVAVLQLVEKNEISLYDSLQKFIPEFPSKGHTITIEHLLTHTSGIKDYLRLDYDAQNIERWDFTPKQLIDSFKNYPLDFIPGTRFSYSNSGYFLLGYIIERVSGKRYQSYIVDNLLNPLGLTHTYFDSDGSIIPGRANGYRKSSAGFKNAEYWSPTIEYAAGGLISSASDLLKWNNGLHAYQLLKKETLQKAFTPFRLTNGTTTDYGYGWYVKTTNNIRSIEHEGGMPGFKTNEIYYPAEDLFIVILCNGGFAPIDELSAEISIIALGKPLQSDVKVDPKILDKYVGAYKLSIDTNRTITIQRVRDRLIAVVSTTQKIPLLFLSKTNFQFKNMLGVSGEFVVEEGKVTKFYVNQNGRYEWIKTK</sequence>
<evidence type="ECO:0000313" key="3">
    <source>
        <dbReference type="EMBL" id="MVT43438.1"/>
    </source>
</evidence>
<dbReference type="RefSeq" id="WP_157302070.1">
    <property type="nucleotide sequence ID" value="NZ_BAAAZB010000015.1"/>
</dbReference>
<keyword evidence="1" id="KW-0732">Signal</keyword>
<dbReference type="Gene3D" id="3.40.710.10">
    <property type="entry name" value="DD-peptidase/beta-lactamase superfamily"/>
    <property type="match status" value="1"/>
</dbReference>
<dbReference type="InterPro" id="IPR050491">
    <property type="entry name" value="AmpC-like"/>
</dbReference>
<evidence type="ECO:0000313" key="4">
    <source>
        <dbReference type="Proteomes" id="UP000468388"/>
    </source>
</evidence>
<name>A0A6N8JGL5_9BACT</name>
<dbReference type="EMBL" id="WRXO01000007">
    <property type="protein sequence ID" value="MVT43438.1"/>
    <property type="molecule type" value="Genomic_DNA"/>
</dbReference>
<dbReference type="PANTHER" id="PTHR46825:SF9">
    <property type="entry name" value="BETA-LACTAMASE-RELATED DOMAIN-CONTAINING PROTEIN"/>
    <property type="match status" value="1"/>
</dbReference>
<organism evidence="3 4">
    <name type="scientific">Chitinophaga oryziterrae</name>
    <dbReference type="NCBI Taxonomy" id="1031224"/>
    <lineage>
        <taxon>Bacteria</taxon>
        <taxon>Pseudomonadati</taxon>
        <taxon>Bacteroidota</taxon>
        <taxon>Chitinophagia</taxon>
        <taxon>Chitinophagales</taxon>
        <taxon>Chitinophagaceae</taxon>
        <taxon>Chitinophaga</taxon>
    </lineage>
</organism>
<evidence type="ECO:0000256" key="1">
    <source>
        <dbReference type="SAM" id="SignalP"/>
    </source>
</evidence>
<dbReference type="OrthoDB" id="9793489at2"/>
<dbReference type="GO" id="GO:0016787">
    <property type="term" value="F:hydrolase activity"/>
    <property type="evidence" value="ECO:0007669"/>
    <property type="project" value="UniProtKB-KW"/>
</dbReference>
<reference evidence="3 4" key="1">
    <citation type="submission" date="2019-12" db="EMBL/GenBank/DDBJ databases">
        <title>The draft genomic sequence of strain Chitinophaga oryziterrae JCM 16595.</title>
        <authorList>
            <person name="Zhang X."/>
        </authorList>
    </citation>
    <scope>NUCLEOTIDE SEQUENCE [LARGE SCALE GENOMIC DNA]</scope>
    <source>
        <strain evidence="3 4">JCM 16595</strain>
    </source>
</reference>
<dbReference type="InterPro" id="IPR001466">
    <property type="entry name" value="Beta-lactam-related"/>
</dbReference>
<accession>A0A6N8JGL5</accession>
<dbReference type="Proteomes" id="UP000468388">
    <property type="component" value="Unassembled WGS sequence"/>
</dbReference>
<dbReference type="AlphaFoldDB" id="A0A6N8JGL5"/>
<feature type="signal peptide" evidence="1">
    <location>
        <begin position="1"/>
        <end position="19"/>
    </location>
</feature>
<feature type="chain" id="PRO_5026957749" evidence="1">
    <location>
        <begin position="20"/>
        <end position="462"/>
    </location>
</feature>
<dbReference type="InterPro" id="IPR012338">
    <property type="entry name" value="Beta-lactam/transpept-like"/>
</dbReference>
<gene>
    <name evidence="3" type="ORF">GO495_22760</name>
</gene>
<evidence type="ECO:0000259" key="2">
    <source>
        <dbReference type="Pfam" id="PF00144"/>
    </source>
</evidence>
<comment type="caution">
    <text evidence="3">The sequence shown here is derived from an EMBL/GenBank/DDBJ whole genome shotgun (WGS) entry which is preliminary data.</text>
</comment>
<proteinExistence type="predicted"/>
<dbReference type="SUPFAM" id="SSF56601">
    <property type="entry name" value="beta-lactamase/transpeptidase-like"/>
    <property type="match status" value="1"/>
</dbReference>
<dbReference type="PANTHER" id="PTHR46825">
    <property type="entry name" value="D-ALANYL-D-ALANINE-CARBOXYPEPTIDASE/ENDOPEPTIDASE AMPH"/>
    <property type="match status" value="1"/>
</dbReference>